<evidence type="ECO:0000256" key="4">
    <source>
        <dbReference type="ARBA" id="ARBA00022561"/>
    </source>
</evidence>
<keyword evidence="4" id="KW-0167">Capsid protein</keyword>
<dbReference type="Proteomes" id="UP000324390">
    <property type="component" value="Segment"/>
</dbReference>
<dbReference type="InterPro" id="IPR003514">
    <property type="entry name" value="Microviridae_protein_F"/>
</dbReference>
<proteinExistence type="inferred from homology"/>
<dbReference type="GO" id="GO:0005198">
    <property type="term" value="F:structural molecule activity"/>
    <property type="evidence" value="ECO:0007669"/>
    <property type="project" value="InterPro"/>
</dbReference>
<reference evidence="6" key="1">
    <citation type="submission" date="2018-12" db="EMBL/GenBank/DDBJ databases">
        <title>Singled stranded DNA viruses identified in blackflies (Austrosimulium ungulatum) sampled in New Zealand.</title>
        <authorList>
            <person name="Kraberger S."/>
            <person name="Fontenele R.S."/>
            <person name="Schmidlin K."/>
            <person name="Walters M."/>
            <person name="Varsani A."/>
        </authorList>
    </citation>
    <scope>NUCLEOTIDE SEQUENCE [LARGE SCALE GENOMIC DNA]</scope>
    <source>
        <strain evidence="6">123</strain>
    </source>
</reference>
<dbReference type="GO" id="GO:0039615">
    <property type="term" value="C:T=1 icosahedral viral capsid"/>
    <property type="evidence" value="ECO:0007669"/>
    <property type="project" value="UniProtKB-KW"/>
</dbReference>
<dbReference type="Gene3D" id="2.60.169.10">
    <property type="entry name" value="Microviridae F protein"/>
    <property type="match status" value="2"/>
</dbReference>
<dbReference type="InterPro" id="IPR016184">
    <property type="entry name" value="Capsid/spike_ssDNA_virus"/>
</dbReference>
<sequence>MARSVMKHDFSRVPRADIPRSSFDRSHGFKTTFDAGWLVPVFVEEVLPGDTLNLKMTAFGRLSTPLKPVMDNLFVDSFFFFVPNRLLWNNWQKFNGEQDNPGDSTSFLVPQVVMPVGGALVGTLSDYFGIPTQVAGLSVSALWHRAYNLIYNEWFRDENLQNSVVENKGDGPDPYTDYALLRRGKRHDYFTSALPWPQKGPGVSLPLGSRAPIDGIYVYGTTTENNNIANAFNTKGQALGTLPRAVIGDTISTRNVGFQTVTATGAVSASNHPEIYADLANATAATINSLRQAFQIQRMLERDARGGTRYTEIIRSHFGVTSPDARLQRPEYLGGGTSSINVNPVAQTAPTTGGSTPQANLAAVGTLSVHGHGFHTSFVEHGVIIGMVNVRADLNYQQGLNRMWSRQTRYDFYWPAFSHLGEQAILNKEIYAQGTAADNDVFGYQERYAEYRYKPSVITGQMRSTFAQPLDMWHLAQKFTALPLLNAAFIVDTPPVARVVAVPSEPNFLLDAYFDYKCARPMPMYSVPGMMDHF</sequence>
<keyword evidence="3" id="KW-1140">T=1 icosahedral capsid protein</keyword>
<evidence type="ECO:0000256" key="3">
    <source>
        <dbReference type="ARBA" id="ARBA00022431"/>
    </source>
</evidence>
<organism evidence="6">
    <name type="scientific">Blackfly microvirus SF02</name>
    <dbReference type="NCBI Taxonomy" id="2576452"/>
    <lineage>
        <taxon>Viruses</taxon>
        <taxon>Monodnaviria</taxon>
        <taxon>Sangervirae</taxon>
        <taxon>Phixviricota</taxon>
        <taxon>Malgrandaviricetes</taxon>
        <taxon>Petitvirales</taxon>
        <taxon>Microviridae</taxon>
        <taxon>Microvirus</taxon>
    </lineage>
</organism>
<dbReference type="EMBL" id="MK249189">
    <property type="protein sequence ID" value="QCQ84913.1"/>
    <property type="molecule type" value="Genomic_DNA"/>
</dbReference>
<protein>
    <submittedName>
        <fullName evidence="6">Major capsid protein</fullName>
    </submittedName>
</protein>
<dbReference type="InterPro" id="IPR037002">
    <property type="entry name" value="Microviridae_protein_F_sf"/>
</dbReference>
<evidence type="ECO:0000256" key="1">
    <source>
        <dbReference type="ARBA" id="ARBA00004328"/>
    </source>
</evidence>
<dbReference type="Pfam" id="PF02305">
    <property type="entry name" value="Phage_F"/>
    <property type="match status" value="1"/>
</dbReference>
<comment type="similarity">
    <text evidence="2">Belongs to the microviridae F protein family.</text>
</comment>
<dbReference type="SUPFAM" id="SSF88645">
    <property type="entry name" value="ssDNA viruses"/>
    <property type="match status" value="1"/>
</dbReference>
<name>A0A4V1F5F8_9VIRU</name>
<keyword evidence="5" id="KW-0946">Virion</keyword>
<evidence type="ECO:0000256" key="2">
    <source>
        <dbReference type="ARBA" id="ARBA00009963"/>
    </source>
</evidence>
<accession>A0A4V1F5F8</accession>
<comment type="subcellular location">
    <subcellularLocation>
        <location evidence="1">Virion</location>
    </subcellularLocation>
</comment>
<evidence type="ECO:0000256" key="5">
    <source>
        <dbReference type="ARBA" id="ARBA00022844"/>
    </source>
</evidence>
<evidence type="ECO:0000313" key="6">
    <source>
        <dbReference type="EMBL" id="QCQ84913.1"/>
    </source>
</evidence>